<keyword evidence="6 8" id="KW-0472">Membrane</keyword>
<evidence type="ECO:0000256" key="6">
    <source>
        <dbReference type="ARBA" id="ARBA00023136"/>
    </source>
</evidence>
<feature type="transmembrane region" description="Helical" evidence="8">
    <location>
        <begin position="12"/>
        <end position="36"/>
    </location>
</feature>
<dbReference type="PANTHER" id="PTHR35042">
    <property type="entry name" value="ANTHRONE OXYGENASE ENCC"/>
    <property type="match status" value="1"/>
</dbReference>
<dbReference type="EMBL" id="CP055898">
    <property type="protein sequence ID" value="QKX53526.1"/>
    <property type="molecule type" value="Genomic_DNA"/>
</dbReference>
<evidence type="ECO:0000313" key="10">
    <source>
        <dbReference type="Proteomes" id="UP000509510"/>
    </source>
</evidence>
<name>A0A7H8QI02_TALRU</name>
<keyword evidence="10" id="KW-1185">Reference proteome</keyword>
<evidence type="ECO:0000256" key="2">
    <source>
        <dbReference type="ARBA" id="ARBA00022692"/>
    </source>
</evidence>
<evidence type="ECO:0000256" key="7">
    <source>
        <dbReference type="ARBA" id="ARBA00034313"/>
    </source>
</evidence>
<protein>
    <recommendedName>
        <fullName evidence="11">DUF1772 domain-containing protein</fullName>
    </recommendedName>
</protein>
<feature type="transmembrane region" description="Helical" evidence="8">
    <location>
        <begin position="186"/>
        <end position="206"/>
    </location>
</feature>
<organism evidence="9 10">
    <name type="scientific">Talaromyces rugulosus</name>
    <name type="common">Penicillium rugulosum</name>
    <dbReference type="NCBI Taxonomy" id="121627"/>
    <lineage>
        <taxon>Eukaryota</taxon>
        <taxon>Fungi</taxon>
        <taxon>Dikarya</taxon>
        <taxon>Ascomycota</taxon>
        <taxon>Pezizomycotina</taxon>
        <taxon>Eurotiomycetes</taxon>
        <taxon>Eurotiomycetidae</taxon>
        <taxon>Eurotiales</taxon>
        <taxon>Trichocomaceae</taxon>
        <taxon>Talaromyces</taxon>
        <taxon>Talaromyces sect. Islandici</taxon>
    </lineage>
</organism>
<keyword evidence="2 8" id="KW-0812">Transmembrane</keyword>
<dbReference type="Pfam" id="PF08592">
    <property type="entry name" value="Anthrone_oxy"/>
    <property type="match status" value="1"/>
</dbReference>
<dbReference type="InterPro" id="IPR013901">
    <property type="entry name" value="Anthrone_oxy"/>
</dbReference>
<reference evidence="10" key="1">
    <citation type="submission" date="2020-06" db="EMBL/GenBank/DDBJ databases">
        <title>A chromosome-scale genome assembly of Talaromyces rugulosus W13939.</title>
        <authorList>
            <person name="Wang B."/>
            <person name="Guo L."/>
            <person name="Ye K."/>
            <person name="Wang L."/>
        </authorList>
    </citation>
    <scope>NUCLEOTIDE SEQUENCE [LARGE SCALE GENOMIC DNA]</scope>
    <source>
        <strain evidence="10">W13939</strain>
    </source>
</reference>
<evidence type="ECO:0000256" key="4">
    <source>
        <dbReference type="ARBA" id="ARBA00023002"/>
    </source>
</evidence>
<dbReference type="GO" id="GO:0016020">
    <property type="term" value="C:membrane"/>
    <property type="evidence" value="ECO:0007669"/>
    <property type="project" value="UniProtKB-SubCell"/>
</dbReference>
<evidence type="ECO:0000256" key="1">
    <source>
        <dbReference type="ARBA" id="ARBA00004141"/>
    </source>
</evidence>
<comment type="subcellular location">
    <subcellularLocation>
        <location evidence="1">Membrane</location>
        <topology evidence="1">Multi-pass membrane protein</topology>
    </subcellularLocation>
</comment>
<keyword evidence="3 8" id="KW-1133">Transmembrane helix</keyword>
<dbReference type="OrthoDB" id="5954308at2759"/>
<dbReference type="PANTHER" id="PTHR35042:SF3">
    <property type="entry name" value="ANTHRONE OXYGENASE-RELATED"/>
    <property type="match status" value="1"/>
</dbReference>
<comment type="similarity">
    <text evidence="7">Belongs to the anthrone oxygenase family.</text>
</comment>
<keyword evidence="4" id="KW-0560">Oxidoreductase</keyword>
<dbReference type="RefSeq" id="XP_035339705.1">
    <property type="nucleotide sequence ID" value="XM_035483812.1"/>
</dbReference>
<dbReference type="GeneID" id="55988118"/>
<dbReference type="KEGG" id="trg:TRUGW13939_00605"/>
<feature type="transmembrane region" description="Helical" evidence="8">
    <location>
        <begin position="73"/>
        <end position="93"/>
    </location>
</feature>
<gene>
    <name evidence="9" type="ORF">TRUGW13939_00605</name>
</gene>
<evidence type="ECO:0000256" key="8">
    <source>
        <dbReference type="SAM" id="Phobius"/>
    </source>
</evidence>
<evidence type="ECO:0000256" key="3">
    <source>
        <dbReference type="ARBA" id="ARBA00022989"/>
    </source>
</evidence>
<accession>A0A7H8QI02</accession>
<evidence type="ECO:0000313" key="9">
    <source>
        <dbReference type="EMBL" id="QKX53526.1"/>
    </source>
</evidence>
<feature type="transmembrane region" description="Helical" evidence="8">
    <location>
        <begin position="105"/>
        <end position="126"/>
    </location>
</feature>
<evidence type="ECO:0000256" key="5">
    <source>
        <dbReference type="ARBA" id="ARBA00023033"/>
    </source>
</evidence>
<dbReference type="GO" id="GO:0004497">
    <property type="term" value="F:monooxygenase activity"/>
    <property type="evidence" value="ECO:0007669"/>
    <property type="project" value="UniProtKB-KW"/>
</dbReference>
<sequence>MSDSTLVKGAHIAATIIAAAASGGIIGISVFTIPAITLPSRYATKGRTREVTPGSAVSHMAHQWKATYDAGKIIFPSMAAASGLLYSYVAYAVRDDPHGGLRMSNLYFTAASLVVMIAPITGVLILPVNEKIEPYVTRDDKLVVDEEGGKEEKKKLIALSSEEQLHRDQQDSEFPGLLRKWAQLNAFRGLFPAIGAALGATVGFGLI</sequence>
<keyword evidence="5" id="KW-0503">Monooxygenase</keyword>
<evidence type="ECO:0008006" key="11">
    <source>
        <dbReference type="Google" id="ProtNLM"/>
    </source>
</evidence>
<proteinExistence type="inferred from homology"/>
<dbReference type="AlphaFoldDB" id="A0A7H8QI02"/>
<dbReference type="Proteomes" id="UP000509510">
    <property type="component" value="Chromosome I"/>
</dbReference>